<dbReference type="GO" id="GO:0008324">
    <property type="term" value="F:monoatomic cation transmembrane transporter activity"/>
    <property type="evidence" value="ECO:0007669"/>
    <property type="project" value="InterPro"/>
</dbReference>
<evidence type="ECO:0000256" key="6">
    <source>
        <dbReference type="ARBA" id="ARBA00023065"/>
    </source>
</evidence>
<feature type="transmembrane region" description="Helical" evidence="8">
    <location>
        <begin position="20"/>
        <end position="40"/>
    </location>
</feature>
<keyword evidence="6" id="KW-0406">Ion transport</keyword>
<feature type="transmembrane region" description="Helical" evidence="8">
    <location>
        <begin position="363"/>
        <end position="382"/>
    </location>
</feature>
<dbReference type="Pfam" id="PF02386">
    <property type="entry name" value="TrkH"/>
    <property type="match status" value="1"/>
</dbReference>
<feature type="transmembrane region" description="Helical" evidence="8">
    <location>
        <begin position="47"/>
        <end position="68"/>
    </location>
</feature>
<feature type="transmembrane region" description="Helical" evidence="8">
    <location>
        <begin position="136"/>
        <end position="157"/>
    </location>
</feature>
<accession>A0A7C3SLH9</accession>
<keyword evidence="7 8" id="KW-0472">Membrane</keyword>
<dbReference type="PANTHER" id="PTHR32024:SF1">
    <property type="entry name" value="KTR SYSTEM POTASSIUM UPTAKE PROTEIN B"/>
    <property type="match status" value="1"/>
</dbReference>
<dbReference type="GO" id="GO:0005886">
    <property type="term" value="C:plasma membrane"/>
    <property type="evidence" value="ECO:0007669"/>
    <property type="project" value="UniProtKB-SubCell"/>
</dbReference>
<dbReference type="PANTHER" id="PTHR32024">
    <property type="entry name" value="TRK SYSTEM POTASSIUM UPTAKE PROTEIN TRKG-RELATED"/>
    <property type="match status" value="1"/>
</dbReference>
<name>A0A7C3SLH9_9BACT</name>
<feature type="transmembrane region" description="Helical" evidence="8">
    <location>
        <begin position="240"/>
        <end position="265"/>
    </location>
</feature>
<evidence type="ECO:0000256" key="1">
    <source>
        <dbReference type="ARBA" id="ARBA00004651"/>
    </source>
</evidence>
<evidence type="ECO:0000256" key="2">
    <source>
        <dbReference type="ARBA" id="ARBA00022448"/>
    </source>
</evidence>
<organism evidence="9">
    <name type="scientific">Desulfobacca acetoxidans</name>
    <dbReference type="NCBI Taxonomy" id="60893"/>
    <lineage>
        <taxon>Bacteria</taxon>
        <taxon>Pseudomonadati</taxon>
        <taxon>Thermodesulfobacteriota</taxon>
        <taxon>Desulfobaccia</taxon>
        <taxon>Desulfobaccales</taxon>
        <taxon>Desulfobaccaceae</taxon>
        <taxon>Desulfobacca</taxon>
    </lineage>
</organism>
<evidence type="ECO:0000256" key="7">
    <source>
        <dbReference type="ARBA" id="ARBA00023136"/>
    </source>
</evidence>
<keyword evidence="2" id="KW-0813">Transport</keyword>
<comment type="subcellular location">
    <subcellularLocation>
        <location evidence="1">Cell membrane</location>
        <topology evidence="1">Multi-pass membrane protein</topology>
    </subcellularLocation>
</comment>
<evidence type="ECO:0000256" key="5">
    <source>
        <dbReference type="ARBA" id="ARBA00022989"/>
    </source>
</evidence>
<dbReference type="InterPro" id="IPR003445">
    <property type="entry name" value="Cat_transpt"/>
</dbReference>
<keyword evidence="4 8" id="KW-0812">Transmembrane</keyword>
<sequence length="460" mass="49729">MLDPARIKLLVPYVKLPQIQLIGGFASVILIGTFLLLLPWSQSQGDVGFVDALFTATSAVCVTGLIVVDTATAYTRFGQTVIMVLIQVGGLGIMTFAALTFLMLGRRLSLASQTALQDAFFQRDLGVEFKKRFRQILLITFITELLGVIFIFSGLIWRNTPLGFAFFSSLFHAISAFCNAGFSIYSDNLMSLRGNPVIITTVMLLIVLGGLGHTVLAELWHYGTMKVFKGDLRGPVPLSVHARIVLASSFLLILGGCLTLLILGLTAGEATWGIKFSTALFQSITARTAGFNTVEIGLLPLGSLWLLTILMFIGGSPGSCAGGVKTTALAIYLAELRAKIRGEDQTVLWERRVPKQTVWRTTILIRLAILWNILGVLLLLYTEGRGPGGPGLHDVIFEQISAFGTVGLSTGLTGKLTTWGRLWIIATMFVGRVGPLTIAMGLAPVRPLHVTYPEAKVMIG</sequence>
<evidence type="ECO:0000256" key="4">
    <source>
        <dbReference type="ARBA" id="ARBA00022692"/>
    </source>
</evidence>
<proteinExistence type="predicted"/>
<evidence type="ECO:0000256" key="8">
    <source>
        <dbReference type="SAM" id="Phobius"/>
    </source>
</evidence>
<evidence type="ECO:0000313" key="9">
    <source>
        <dbReference type="EMBL" id="HGB15265.1"/>
    </source>
</evidence>
<reference evidence="9" key="1">
    <citation type="journal article" date="2020" name="mSystems">
        <title>Genome- and Community-Level Interaction Insights into Carbon Utilization and Element Cycling Functions of Hydrothermarchaeota in Hydrothermal Sediment.</title>
        <authorList>
            <person name="Zhou Z."/>
            <person name="Liu Y."/>
            <person name="Xu W."/>
            <person name="Pan J."/>
            <person name="Luo Z.H."/>
            <person name="Li M."/>
        </authorList>
    </citation>
    <scope>NUCLEOTIDE SEQUENCE [LARGE SCALE GENOMIC DNA]</scope>
    <source>
        <strain evidence="9">SpSt-776</strain>
    </source>
</reference>
<feature type="transmembrane region" description="Helical" evidence="8">
    <location>
        <begin position="197"/>
        <end position="220"/>
    </location>
</feature>
<comment type="caution">
    <text evidence="9">The sequence shown here is derived from an EMBL/GenBank/DDBJ whole genome shotgun (WGS) entry which is preliminary data.</text>
</comment>
<protein>
    <submittedName>
        <fullName evidence="9">ATPase</fullName>
    </submittedName>
</protein>
<feature type="transmembrane region" description="Helical" evidence="8">
    <location>
        <begin position="80"/>
        <end position="104"/>
    </location>
</feature>
<feature type="transmembrane region" description="Helical" evidence="8">
    <location>
        <begin position="163"/>
        <end position="185"/>
    </location>
</feature>
<evidence type="ECO:0000256" key="3">
    <source>
        <dbReference type="ARBA" id="ARBA00022475"/>
    </source>
</evidence>
<keyword evidence="3" id="KW-1003">Cell membrane</keyword>
<gene>
    <name evidence="9" type="ORF">ENV62_08535</name>
</gene>
<feature type="transmembrane region" description="Helical" evidence="8">
    <location>
        <begin position="422"/>
        <end position="443"/>
    </location>
</feature>
<dbReference type="AlphaFoldDB" id="A0A7C3SLH9"/>
<dbReference type="EMBL" id="DTHB01000053">
    <property type="protein sequence ID" value="HGB15265.1"/>
    <property type="molecule type" value="Genomic_DNA"/>
</dbReference>
<dbReference type="GO" id="GO:0030001">
    <property type="term" value="P:metal ion transport"/>
    <property type="evidence" value="ECO:0007669"/>
    <property type="project" value="UniProtKB-ARBA"/>
</dbReference>
<keyword evidence="5 8" id="KW-1133">Transmembrane helix</keyword>